<gene>
    <name evidence="2" type="ORF">FGO68_gene17157</name>
</gene>
<dbReference type="Proteomes" id="UP000785679">
    <property type="component" value="Unassembled WGS sequence"/>
</dbReference>
<dbReference type="Gene3D" id="3.90.176.10">
    <property type="entry name" value="Toxin ADP-ribosyltransferase, Chain A, domain 1"/>
    <property type="match status" value="1"/>
</dbReference>
<comment type="caution">
    <text evidence="2">The sequence shown here is derived from an EMBL/GenBank/DDBJ whole genome shotgun (WGS) entry which is preliminary data.</text>
</comment>
<feature type="region of interest" description="Disordered" evidence="1">
    <location>
        <begin position="444"/>
        <end position="470"/>
    </location>
</feature>
<dbReference type="SUPFAM" id="SSF56399">
    <property type="entry name" value="ADP-ribosylation"/>
    <property type="match status" value="1"/>
</dbReference>
<keyword evidence="3" id="KW-1185">Reference proteome</keyword>
<sequence>MENMDPQRLPIEHLLIMTEKFSTIDSKFHKVSLLDHEAIKDAIEHGTKFDIMYKTSPGEGKMEVVTHSIMNNLDFTFNAYSAKNSTVLTIEKYLDLIVDELSENSRSKDAIAPQEKLLRQVLHFKGRDDFDEECLRALIKTYTANSCYRGLSQSLQEGKYQRMQYYLSLVLQKFEIVAPKLCYKELEKPLYRGVALKYIDFQQYKLGQIGYFPGFTSTSKDLNVAIAFATGGGNNVIQGGEYFIYEIFMTGQNSPPSNIELPNDWTYYKSEQEVLLFPFFCFIVTRCRKQIINDLPVIVLTLVELPRQNLLAIRPIVFTRLIWLDANINTEENKKYAKKLDEEFKEIGYSQGQSIEEGIRLINSSVRSVIIVSGSMGITLIPRIQLLKQVKIIAIFCGKNKERYLPLMETYSKVKIVANNFHQVMTFCKEHYLGLIGQKDKAFDKPQVQPTTQTPSTTATGGAGEDRKEVEKIKVQKKNSFCKLA</sequence>
<dbReference type="OrthoDB" id="307044at2759"/>
<evidence type="ECO:0000313" key="3">
    <source>
        <dbReference type="Proteomes" id="UP000785679"/>
    </source>
</evidence>
<name>A0A8J8P2Z6_HALGN</name>
<protein>
    <recommendedName>
        <fullName evidence="4">NAD(P)(+)--arginine ADP-ribosyltransferase</fullName>
    </recommendedName>
</protein>
<dbReference type="AlphaFoldDB" id="A0A8J8P2Z6"/>
<reference evidence="2" key="1">
    <citation type="submission" date="2019-06" db="EMBL/GenBank/DDBJ databases">
        <authorList>
            <person name="Zheng W."/>
        </authorList>
    </citation>
    <scope>NUCLEOTIDE SEQUENCE</scope>
    <source>
        <strain evidence="2">QDHG01</strain>
    </source>
</reference>
<organism evidence="2 3">
    <name type="scientific">Halteria grandinella</name>
    <dbReference type="NCBI Taxonomy" id="5974"/>
    <lineage>
        <taxon>Eukaryota</taxon>
        <taxon>Sar</taxon>
        <taxon>Alveolata</taxon>
        <taxon>Ciliophora</taxon>
        <taxon>Intramacronucleata</taxon>
        <taxon>Spirotrichea</taxon>
        <taxon>Stichotrichia</taxon>
        <taxon>Sporadotrichida</taxon>
        <taxon>Halteriidae</taxon>
        <taxon>Halteria</taxon>
    </lineage>
</organism>
<dbReference type="EMBL" id="RRYP01002141">
    <property type="protein sequence ID" value="TNV85109.1"/>
    <property type="molecule type" value="Genomic_DNA"/>
</dbReference>
<accession>A0A8J8P2Z6</accession>
<proteinExistence type="predicted"/>
<feature type="compositionally biased region" description="Low complexity" evidence="1">
    <location>
        <begin position="446"/>
        <end position="460"/>
    </location>
</feature>
<evidence type="ECO:0000313" key="2">
    <source>
        <dbReference type="EMBL" id="TNV85109.1"/>
    </source>
</evidence>
<evidence type="ECO:0008006" key="4">
    <source>
        <dbReference type="Google" id="ProtNLM"/>
    </source>
</evidence>
<evidence type="ECO:0000256" key="1">
    <source>
        <dbReference type="SAM" id="MobiDB-lite"/>
    </source>
</evidence>